<keyword evidence="6" id="KW-1185">Reference proteome</keyword>
<dbReference type="Proteomes" id="UP000281771">
    <property type="component" value="Unassembled WGS sequence"/>
</dbReference>
<comment type="similarity">
    <text evidence="1">Belongs to the bacterial solute-binding protein 1 family.</text>
</comment>
<evidence type="ECO:0000256" key="2">
    <source>
        <dbReference type="ARBA" id="ARBA00022448"/>
    </source>
</evidence>
<dbReference type="PANTHER" id="PTHR30061:SF50">
    <property type="entry name" value="MALTOSE_MALTODEXTRIN-BINDING PERIPLASMIC PROTEIN"/>
    <property type="match status" value="1"/>
</dbReference>
<comment type="caution">
    <text evidence="5">The sequence shown here is derived from an EMBL/GenBank/DDBJ whole genome shotgun (WGS) entry which is preliminary data.</text>
</comment>
<evidence type="ECO:0000256" key="4">
    <source>
        <dbReference type="SAM" id="SignalP"/>
    </source>
</evidence>
<dbReference type="Pfam" id="PF13416">
    <property type="entry name" value="SBP_bac_8"/>
    <property type="match status" value="1"/>
</dbReference>
<dbReference type="AlphaFoldDB" id="A0A3P1V8R5"/>
<reference evidence="5 6" key="1">
    <citation type="submission" date="2018-11" db="EMBL/GenBank/DDBJ databases">
        <title>Genomes From Bacteria Associated with the Canine Oral Cavity: a Test Case for Automated Genome-Based Taxonomic Assignment.</title>
        <authorList>
            <person name="Coil D.A."/>
            <person name="Jospin G."/>
            <person name="Darling A.E."/>
            <person name="Wallis C."/>
            <person name="Davis I.J."/>
            <person name="Harris S."/>
            <person name="Eisen J.A."/>
            <person name="Holcombe L.J."/>
            <person name="O'Flynn C."/>
        </authorList>
    </citation>
    <scope>NUCLEOTIDE SEQUENCE [LARGE SCALE GENOMIC DNA]</scope>
    <source>
        <strain evidence="5 6">OH4621_COT-116</strain>
    </source>
</reference>
<dbReference type="GO" id="GO:0015768">
    <property type="term" value="P:maltose transport"/>
    <property type="evidence" value="ECO:0007669"/>
    <property type="project" value="TreeGrafter"/>
</dbReference>
<proteinExistence type="inferred from homology"/>
<organism evidence="5 6">
    <name type="scientific">Streptococcus minor</name>
    <dbReference type="NCBI Taxonomy" id="229549"/>
    <lineage>
        <taxon>Bacteria</taxon>
        <taxon>Bacillati</taxon>
        <taxon>Bacillota</taxon>
        <taxon>Bacilli</taxon>
        <taxon>Lactobacillales</taxon>
        <taxon>Streptococcaceae</taxon>
        <taxon>Streptococcus</taxon>
    </lineage>
</organism>
<keyword evidence="3 4" id="KW-0732">Signal</keyword>
<accession>A0A3P1V8R5</accession>
<dbReference type="GO" id="GO:0055052">
    <property type="term" value="C:ATP-binding cassette (ABC) transporter complex, substrate-binding subunit-containing"/>
    <property type="evidence" value="ECO:0007669"/>
    <property type="project" value="TreeGrafter"/>
</dbReference>
<gene>
    <name evidence="5" type="ORF">EII38_07955</name>
</gene>
<protein>
    <submittedName>
        <fullName evidence="5">Extracellular solute-binding protein</fullName>
    </submittedName>
</protein>
<keyword evidence="2" id="KW-0813">Transport</keyword>
<name>A0A3P1V8R5_9STRE</name>
<dbReference type="SUPFAM" id="SSF53850">
    <property type="entry name" value="Periplasmic binding protein-like II"/>
    <property type="match status" value="1"/>
</dbReference>
<dbReference type="PROSITE" id="PS51257">
    <property type="entry name" value="PROKAR_LIPOPROTEIN"/>
    <property type="match status" value="1"/>
</dbReference>
<dbReference type="InterPro" id="IPR006059">
    <property type="entry name" value="SBP"/>
</dbReference>
<dbReference type="GO" id="GO:1901982">
    <property type="term" value="F:maltose binding"/>
    <property type="evidence" value="ECO:0007669"/>
    <property type="project" value="TreeGrafter"/>
</dbReference>
<dbReference type="STRING" id="1123309.GCA_000377005_00652"/>
<evidence type="ECO:0000313" key="6">
    <source>
        <dbReference type="Proteomes" id="UP000281771"/>
    </source>
</evidence>
<evidence type="ECO:0000313" key="5">
    <source>
        <dbReference type="EMBL" id="RRD30531.1"/>
    </source>
</evidence>
<dbReference type="RefSeq" id="WP_018166579.1">
    <property type="nucleotide sequence ID" value="NZ_RQZA01000007.1"/>
</dbReference>
<dbReference type="GO" id="GO:0042956">
    <property type="term" value="P:maltodextrin transmembrane transport"/>
    <property type="evidence" value="ECO:0007669"/>
    <property type="project" value="TreeGrafter"/>
</dbReference>
<sequence>MRKWTKLVTSGVALLSVATLAACSSGGDKADTGKSGEVTLKLWVPTESKKSYADTIAEFEKENEGVKVEVVESEDPKAQELVSKDPEAAADVFSMPHDQLGGLVESGIIQPVSDQYATEIAENNVENAVAGAQYKGKTYAFPFGVESQVLLYNKEKLTEDDVKTYEGITSKDKFGANLESVNAYAIAPLMLSVGNTLFGEDGEDPKGTNWANDNGVAVMKWLADQKSNSGFVNVPDDAAVSKFGNGDVAAIETGPWNYPDSVKALGADKIGVAVYPTVKIGDKEVQQKAFMGVKLYAVNQKPAKGNKDRIVAAYKLASFLTSEKSQENQFATRSIVPSNKNVQASEAVTSDPLAKAVAEMTGSSEHTVVMPKISQMGTFWNSAAPLLSGPYSGKIAEADYMAKLEQFDKDLAESK</sequence>
<dbReference type="Gene3D" id="3.40.190.10">
    <property type="entry name" value="Periplasmic binding protein-like II"/>
    <property type="match status" value="2"/>
</dbReference>
<feature type="chain" id="PRO_5039672387" evidence="4">
    <location>
        <begin position="22"/>
        <end position="415"/>
    </location>
</feature>
<evidence type="ECO:0000256" key="3">
    <source>
        <dbReference type="ARBA" id="ARBA00022729"/>
    </source>
</evidence>
<dbReference type="EMBL" id="RQZA01000007">
    <property type="protein sequence ID" value="RRD30531.1"/>
    <property type="molecule type" value="Genomic_DNA"/>
</dbReference>
<dbReference type="PANTHER" id="PTHR30061">
    <property type="entry name" value="MALTOSE-BINDING PERIPLASMIC PROTEIN"/>
    <property type="match status" value="1"/>
</dbReference>
<evidence type="ECO:0000256" key="1">
    <source>
        <dbReference type="ARBA" id="ARBA00008520"/>
    </source>
</evidence>
<feature type="signal peptide" evidence="4">
    <location>
        <begin position="1"/>
        <end position="21"/>
    </location>
</feature>